<keyword evidence="4" id="KW-1185">Reference proteome</keyword>
<dbReference type="Proteomes" id="UP001304515">
    <property type="component" value="Chromosome"/>
</dbReference>
<dbReference type="EMBL" id="CP134878">
    <property type="protein sequence ID" value="WNM17930.1"/>
    <property type="molecule type" value="Genomic_DNA"/>
</dbReference>
<keyword evidence="1" id="KW-1133">Transmembrane helix</keyword>
<name>A0AA96EYS7_9FLAO</name>
<dbReference type="KEGG" id="fcj:RN605_01180"/>
<keyword evidence="1" id="KW-0812">Transmembrane</keyword>
<sequence>MLKLRIILKEYLLLFYSLVTLYIMARLGNKKNFKGLVGNVVFREQDGMQIVQSRATNVKQSKATKSCATEFGNCSKWAKQLRIGLTPFLLGMTDNTMHQRLTTAIYSRIKGTTGMEIGTRTPFTVWMEPMGRFEYNLNSPFENYFRPNIYSTLNAAHEVTVLINDFVVDTDVTFPLGCSTADLVILIQATTLEEGYTPLELYITIPVNKGTVLPEDIEWVTEPMPPHHLITVSAKLYYYNLNTFSGRNYLNTKTFSPAQMILIDTTHV</sequence>
<dbReference type="RefSeq" id="WP_313321580.1">
    <property type="nucleotide sequence ID" value="NZ_CP134878.1"/>
</dbReference>
<dbReference type="AlphaFoldDB" id="A0AA96EYS7"/>
<dbReference type="EMBL" id="CP134890">
    <property type="protein sequence ID" value="WNM21982.1"/>
    <property type="molecule type" value="Genomic_DNA"/>
</dbReference>
<feature type="transmembrane region" description="Helical" evidence="1">
    <location>
        <begin position="6"/>
        <end position="25"/>
    </location>
</feature>
<reference evidence="2 4" key="1">
    <citation type="submission" date="2023-09" db="EMBL/GenBank/DDBJ databases">
        <title>Flavobacterium sp. a novel bacteria isolate from Pepper rhizosphere.</title>
        <authorList>
            <person name="Peng Y."/>
            <person name="Lee J."/>
        </authorList>
    </citation>
    <scope>NUCLEOTIDE SEQUENCE</scope>
    <source>
        <strain evidence="2">PMR2A8</strain>
        <strain evidence="3 4">PMTSA4</strain>
    </source>
</reference>
<gene>
    <name evidence="3" type="ORF">RN605_01180</name>
    <name evidence="2" type="ORF">RN608_07880</name>
</gene>
<keyword evidence="1" id="KW-0472">Membrane</keyword>
<accession>A0AA96F198</accession>
<accession>A0AA96EYS7</accession>
<evidence type="ECO:0000313" key="4">
    <source>
        <dbReference type="Proteomes" id="UP001304515"/>
    </source>
</evidence>
<protein>
    <submittedName>
        <fullName evidence="2">Uncharacterized protein</fullName>
    </submittedName>
</protein>
<evidence type="ECO:0000313" key="2">
    <source>
        <dbReference type="EMBL" id="WNM17930.1"/>
    </source>
</evidence>
<proteinExistence type="predicted"/>
<organism evidence="2">
    <name type="scientific">Flavobacterium capsici</name>
    <dbReference type="NCBI Taxonomy" id="3075618"/>
    <lineage>
        <taxon>Bacteria</taxon>
        <taxon>Pseudomonadati</taxon>
        <taxon>Bacteroidota</taxon>
        <taxon>Flavobacteriia</taxon>
        <taxon>Flavobacteriales</taxon>
        <taxon>Flavobacteriaceae</taxon>
        <taxon>Flavobacterium</taxon>
    </lineage>
</organism>
<evidence type="ECO:0000313" key="3">
    <source>
        <dbReference type="EMBL" id="WNM21982.1"/>
    </source>
</evidence>
<evidence type="ECO:0000256" key="1">
    <source>
        <dbReference type="SAM" id="Phobius"/>
    </source>
</evidence>